<feature type="region of interest" description="Disordered" evidence="1">
    <location>
        <begin position="666"/>
        <end position="700"/>
    </location>
</feature>
<feature type="compositionally biased region" description="Polar residues" evidence="1">
    <location>
        <begin position="1355"/>
        <end position="1367"/>
    </location>
</feature>
<keyword evidence="3" id="KW-1185">Reference proteome</keyword>
<feature type="compositionally biased region" description="Basic and acidic residues" evidence="1">
    <location>
        <begin position="769"/>
        <end position="784"/>
    </location>
</feature>
<dbReference type="RefSeq" id="XP_005112279.1">
    <property type="nucleotide sequence ID" value="XM_005112222.2"/>
</dbReference>
<protein>
    <submittedName>
        <fullName evidence="4 5">Uncharacterized protein LOC101862849</fullName>
    </submittedName>
</protein>
<sequence>MGLGREPPSYHLYQWPQQRRPYVYHHLNTVDHSKLIHQASPQKNIYKATYPHEGYGTSRFPYYNTYSNPPPGFGSGQSASQLPSGDLSFVNGDPSVYHQNQCQQQLQNGNLYENAFGHQYVQQNIDVAVAPGNVEPSDVAAQLAQPLHLTPFHATHHPPPPSHHHHFQQQQQQVLGTSPEMAGHQMTMSELPQYTYYHQHGLATYGMPPTVYVQADPGPYDRSAAFYRHMPELGEQYQSTVEQSSGTMSNMGRQRFNSAPDLAVRAQGQQPDHQSQTLNFASEKMSSGTEIPEGSMSSGHNHQGRYKGSSRGMQLKRVKQEAVRYIQSVCPYLGRKSFCLPPVDRSRHPDKSSKQLVLGVEAERRVMGSFERYFVEREIPVFMLCHYPVGGFLKHTPLWESGRGPPQNHKEDTVTLLLLSNVFSVTVVTVSIVNGSSEFVYIQKAVNLAALKMKMCVNSVSHWLKTLGIRTPIQQVMAFPNLKKSMMRRIVQDKVFLQHFGTVTTLNQDHLSAQFEEEWSTGVHKVQFSDWMEKEVLYSKVTLTPMELKTLLGALLCPGLSKVSYTENLSSIPPVSAQVPQPETEQDTVDDVSQLKLTIDGVTRGFDQFMEEYVQCYYPNVEEQTYRVPPIHFNIQSFQKPSDCLFEMEHPNDPRVAEGSLKKEVQEFSSGPAQEQNGSGKKKKGAGGRSANVLPKDEESKLFMPKSKPYKWSVCSRGCQECAGRSVSAKGENHAGSSQESSLKSVEVTRRDQLVLRDGKLTFVGGASHEADTDGGRGTVKSDAKPVSAPRSGKLPLMDSLKLSSPSSSPPVSPVSLSSSPSLSSSLDGLKKDKASPKSSPRRKKSKQKQARAEALRDVDILTPVMLKDVRADEGENRVVSALELLGHRHGPMFIICAYQYNNYLNKLREEMFSKGEAVRPVRAFGQTMRAEHDCLILHKEYGIIVVCIKAIGDTFSVWGATEEGKLDSTVRILAKAVKQLEREEAMIRHVTSDLDPNIACHKLIALPNLTRDLVKKALDSDLADSTLLKKLDDLTHGLGADAFLCQDELPVKFRSVWDPPDINVVSRLVVWWSQLKNSLYSKQNEMTTRIFRQVIGRYCGLLSTVEVWTQTNPRIEVRSASEAVRQCAQRFARFVLLPHQLKILTSNEPRVYLYGPPGSGKTLLLLLKAKEWLLEGRTVIMINAREFSTSGFPLAHGLERKIRMMVPNGNLERIDIDSMNFKSEILAHILPSRCVIMDEVSGSSHEIVEHLCSLQLKAIWCAGLFEDGKPITARRFKAFPLDKILRCTPIVQSLLRHTEQEVRMSKPYENSYARTSLEISERAVSQESEKLSSSEPDATSTEQVESEVTDMESETPQPSLQAQSSSELLFGTSSQQKDLACQNSSPVPASHVSGRILKSDLVAWRIEQKYGLKKNVVHGTALDVSSVDEKRGRPSVQNTFVTSSALLGLPTDGPRPHIIDHQRHQVVHLPSSCPVCGDELFAFLHSMVKQDDGDKEHQVGPSKNKFALKSNTPRGGKTFRHFNPSQSKAKQFTPVGQKLRSFLDSRALTWSDVLIVSRIVNEKSVLLQTLRRNEVPVEVVRGSSTARIEDPNEKKLFVIEPKEVTGLERALIIFVPSEAPDALQGAREESSGGVDNRLPDLLLNNSVGRYTSDDRNALWYIASRSLSSLVLILP</sequence>
<feature type="compositionally biased region" description="Acidic residues" evidence="1">
    <location>
        <begin position="1345"/>
        <end position="1354"/>
    </location>
</feature>
<evidence type="ECO:0000256" key="1">
    <source>
        <dbReference type="SAM" id="MobiDB-lite"/>
    </source>
</evidence>
<accession>A0ABM0K9P4</accession>
<dbReference type="Proteomes" id="UP000694888">
    <property type="component" value="Unplaced"/>
</dbReference>
<feature type="region of interest" description="Disordered" evidence="1">
    <location>
        <begin position="154"/>
        <end position="174"/>
    </location>
</feature>
<name>A0ABM0K9P4_APLCA</name>
<feature type="compositionally biased region" description="Basic residues" evidence="1">
    <location>
        <begin position="840"/>
        <end position="850"/>
    </location>
</feature>
<feature type="domain" description="AAA+ ATPase" evidence="2">
    <location>
        <begin position="1148"/>
        <end position="1286"/>
    </location>
</feature>
<feature type="compositionally biased region" description="Polar residues" evidence="1">
    <location>
        <begin position="1334"/>
        <end position="1344"/>
    </location>
</feature>
<dbReference type="GeneID" id="101862849"/>
<feature type="compositionally biased region" description="Polar residues" evidence="1">
    <location>
        <begin position="735"/>
        <end position="744"/>
    </location>
</feature>
<feature type="region of interest" description="Disordered" evidence="1">
    <location>
        <begin position="1493"/>
        <end position="1525"/>
    </location>
</feature>
<gene>
    <name evidence="4 5" type="primary">LOC101862849</name>
</gene>
<reference evidence="4 5" key="1">
    <citation type="submission" date="2025-05" db="UniProtKB">
        <authorList>
            <consortium name="RefSeq"/>
        </authorList>
    </citation>
    <scope>IDENTIFICATION</scope>
</reference>
<dbReference type="SUPFAM" id="SSF52540">
    <property type="entry name" value="P-loop containing nucleoside triphosphate hydrolases"/>
    <property type="match status" value="1"/>
</dbReference>
<feature type="region of interest" description="Disordered" evidence="1">
    <location>
        <begin position="286"/>
        <end position="313"/>
    </location>
</feature>
<evidence type="ECO:0000313" key="5">
    <source>
        <dbReference type="RefSeq" id="XP_005112280.1"/>
    </source>
</evidence>
<dbReference type="InterPro" id="IPR027417">
    <property type="entry name" value="P-loop_NTPase"/>
</dbReference>
<dbReference type="SMART" id="SM00382">
    <property type="entry name" value="AAA"/>
    <property type="match status" value="1"/>
</dbReference>
<organism evidence="3 5">
    <name type="scientific">Aplysia californica</name>
    <name type="common">California sea hare</name>
    <dbReference type="NCBI Taxonomy" id="6500"/>
    <lineage>
        <taxon>Eukaryota</taxon>
        <taxon>Metazoa</taxon>
        <taxon>Spiralia</taxon>
        <taxon>Lophotrochozoa</taxon>
        <taxon>Mollusca</taxon>
        <taxon>Gastropoda</taxon>
        <taxon>Heterobranchia</taxon>
        <taxon>Euthyneura</taxon>
        <taxon>Tectipleura</taxon>
        <taxon>Aplysiida</taxon>
        <taxon>Aplysioidea</taxon>
        <taxon>Aplysiidae</taxon>
        <taxon>Aplysia</taxon>
    </lineage>
</organism>
<dbReference type="Gene3D" id="3.40.50.300">
    <property type="entry name" value="P-loop containing nucleotide triphosphate hydrolases"/>
    <property type="match status" value="1"/>
</dbReference>
<dbReference type="InterPro" id="IPR003593">
    <property type="entry name" value="AAA+_ATPase"/>
</dbReference>
<evidence type="ECO:0000313" key="3">
    <source>
        <dbReference type="Proteomes" id="UP000694888"/>
    </source>
</evidence>
<evidence type="ECO:0000259" key="2">
    <source>
        <dbReference type="SMART" id="SM00382"/>
    </source>
</evidence>
<feature type="region of interest" description="Disordered" evidence="1">
    <location>
        <begin position="727"/>
        <end position="747"/>
    </location>
</feature>
<feature type="region of interest" description="Disordered" evidence="1">
    <location>
        <begin position="765"/>
        <end position="854"/>
    </location>
</feature>
<proteinExistence type="predicted"/>
<feature type="compositionally biased region" description="Polar residues" evidence="1">
    <location>
        <begin position="286"/>
        <end position="301"/>
    </location>
</feature>
<feature type="compositionally biased region" description="Polar residues" evidence="1">
    <location>
        <begin position="667"/>
        <end position="677"/>
    </location>
</feature>
<evidence type="ECO:0000313" key="4">
    <source>
        <dbReference type="RefSeq" id="XP_005112279.1"/>
    </source>
</evidence>
<dbReference type="RefSeq" id="XP_005112280.1">
    <property type="nucleotide sequence ID" value="XM_005112223.3"/>
</dbReference>
<feature type="region of interest" description="Disordered" evidence="1">
    <location>
        <begin position="1324"/>
        <end position="1367"/>
    </location>
</feature>
<feature type="compositionally biased region" description="Low complexity" evidence="1">
    <location>
        <begin position="814"/>
        <end position="827"/>
    </location>
</feature>